<dbReference type="CDD" id="cd00403">
    <property type="entry name" value="Ribosomal_L1"/>
    <property type="match status" value="1"/>
</dbReference>
<dbReference type="PROSITE" id="PS50297">
    <property type="entry name" value="ANK_REP_REGION"/>
    <property type="match status" value="2"/>
</dbReference>
<evidence type="ECO:0000313" key="9">
    <source>
        <dbReference type="Proteomes" id="UP001165083"/>
    </source>
</evidence>
<keyword evidence="4" id="KW-0472">Membrane</keyword>
<dbReference type="SUPFAM" id="SSF48403">
    <property type="entry name" value="Ankyrin repeat"/>
    <property type="match status" value="1"/>
</dbReference>
<dbReference type="Pfam" id="PF12796">
    <property type="entry name" value="Ank_2"/>
    <property type="match status" value="2"/>
</dbReference>
<feature type="region of interest" description="Disordered" evidence="6">
    <location>
        <begin position="1332"/>
        <end position="1362"/>
    </location>
</feature>
<dbReference type="SUPFAM" id="SSF55711">
    <property type="entry name" value="Subdomain of clathrin and coatomer appendage domain"/>
    <property type="match status" value="1"/>
</dbReference>
<dbReference type="SMART" id="SM00809">
    <property type="entry name" value="Alpha_adaptinC2"/>
    <property type="match status" value="1"/>
</dbReference>
<dbReference type="GO" id="GO:0012505">
    <property type="term" value="C:endomembrane system"/>
    <property type="evidence" value="ECO:0007669"/>
    <property type="project" value="UniProtKB-SubCell"/>
</dbReference>
<comment type="caution">
    <text evidence="8">The sequence shown here is derived from an EMBL/GenBank/DDBJ whole genome shotgun (WGS) entry which is preliminary data.</text>
</comment>
<feature type="compositionally biased region" description="Basic and acidic residues" evidence="6">
    <location>
        <begin position="640"/>
        <end position="661"/>
    </location>
</feature>
<gene>
    <name evidence="8" type="ORF">Plil01_000323200</name>
</gene>
<dbReference type="InterPro" id="IPR009028">
    <property type="entry name" value="Coatomer/calthrin_app_sub_C"/>
</dbReference>
<dbReference type="InterPro" id="IPR013041">
    <property type="entry name" value="Clathrin_app_Ig-like_sf"/>
</dbReference>
<dbReference type="GO" id="GO:0030131">
    <property type="term" value="C:clathrin adaptor complex"/>
    <property type="evidence" value="ECO:0007669"/>
    <property type="project" value="InterPro"/>
</dbReference>
<feature type="compositionally biased region" description="Low complexity" evidence="6">
    <location>
        <begin position="296"/>
        <end position="317"/>
    </location>
</feature>
<evidence type="ECO:0000256" key="5">
    <source>
        <dbReference type="PROSITE-ProRule" id="PRU00023"/>
    </source>
</evidence>
<evidence type="ECO:0000256" key="3">
    <source>
        <dbReference type="ARBA" id="ARBA00022927"/>
    </source>
</evidence>
<dbReference type="InterPro" id="IPR011989">
    <property type="entry name" value="ARM-like"/>
</dbReference>
<evidence type="ECO:0000256" key="2">
    <source>
        <dbReference type="ARBA" id="ARBA00022448"/>
    </source>
</evidence>
<keyword evidence="2" id="KW-0813">Transport</keyword>
<dbReference type="Gene3D" id="3.40.50.790">
    <property type="match status" value="1"/>
</dbReference>
<feature type="compositionally biased region" description="Basic residues" evidence="6">
    <location>
        <begin position="667"/>
        <end position="680"/>
    </location>
</feature>
<dbReference type="InterPro" id="IPR036770">
    <property type="entry name" value="Ankyrin_rpt-contain_sf"/>
</dbReference>
<dbReference type="InterPro" id="IPR012295">
    <property type="entry name" value="TBP_dom_sf"/>
</dbReference>
<evidence type="ECO:0000256" key="1">
    <source>
        <dbReference type="ARBA" id="ARBA00004308"/>
    </source>
</evidence>
<comment type="subcellular location">
    <subcellularLocation>
        <location evidence="1">Endomembrane system</location>
    </subcellularLocation>
</comment>
<accession>A0A9W6TII8</accession>
<dbReference type="InterPro" id="IPR008152">
    <property type="entry name" value="Clathrin_a/b/g-adaptin_app_Ig"/>
</dbReference>
<feature type="repeat" description="ANK" evidence="5">
    <location>
        <begin position="138"/>
        <end position="170"/>
    </location>
</feature>
<feature type="region of interest" description="Disordered" evidence="6">
    <location>
        <begin position="1375"/>
        <end position="1407"/>
    </location>
</feature>
<dbReference type="OrthoDB" id="413467at2759"/>
<dbReference type="InterPro" id="IPR002110">
    <property type="entry name" value="Ankyrin_rpt"/>
</dbReference>
<reference evidence="8" key="1">
    <citation type="submission" date="2023-04" db="EMBL/GenBank/DDBJ databases">
        <title>Phytophthora lilii NBRC 32176.</title>
        <authorList>
            <person name="Ichikawa N."/>
            <person name="Sato H."/>
            <person name="Tonouchi N."/>
        </authorList>
    </citation>
    <scope>NUCLEOTIDE SEQUENCE</scope>
    <source>
        <strain evidence="8">NBRC 32176</strain>
    </source>
</reference>
<dbReference type="PANTHER" id="PTHR22780">
    <property type="entry name" value="ADAPTIN, ALPHA/GAMMA/EPSILON"/>
    <property type="match status" value="1"/>
</dbReference>
<dbReference type="Gene3D" id="3.30.190.20">
    <property type="match status" value="1"/>
</dbReference>
<feature type="compositionally biased region" description="Basic and acidic residues" evidence="6">
    <location>
        <begin position="597"/>
        <end position="608"/>
    </location>
</feature>
<feature type="compositionally biased region" description="Basic residues" evidence="6">
    <location>
        <begin position="609"/>
        <end position="619"/>
    </location>
</feature>
<dbReference type="SUPFAM" id="SSF48371">
    <property type="entry name" value="ARM repeat"/>
    <property type="match status" value="1"/>
</dbReference>
<dbReference type="Gene3D" id="2.60.40.1230">
    <property type="match status" value="1"/>
</dbReference>
<organism evidence="8 9">
    <name type="scientific">Phytophthora lilii</name>
    <dbReference type="NCBI Taxonomy" id="2077276"/>
    <lineage>
        <taxon>Eukaryota</taxon>
        <taxon>Sar</taxon>
        <taxon>Stramenopiles</taxon>
        <taxon>Oomycota</taxon>
        <taxon>Peronosporomycetes</taxon>
        <taxon>Peronosporales</taxon>
        <taxon>Peronosporaceae</taxon>
        <taxon>Phytophthora</taxon>
    </lineage>
</organism>
<dbReference type="PROSITE" id="PS50088">
    <property type="entry name" value="ANK_REPEAT"/>
    <property type="match status" value="2"/>
</dbReference>
<dbReference type="SUPFAM" id="SSF56808">
    <property type="entry name" value="Ribosomal protein L1"/>
    <property type="match status" value="1"/>
</dbReference>
<dbReference type="SMART" id="SM00248">
    <property type="entry name" value="ANK"/>
    <property type="match status" value="3"/>
</dbReference>
<dbReference type="Pfam" id="PF02296">
    <property type="entry name" value="Alpha_adaptin_C"/>
    <property type="match status" value="1"/>
</dbReference>
<feature type="domain" description="Clathrin adaptor alpha/beta/gamma-adaptin appendage Ig-like subdomain" evidence="7">
    <location>
        <begin position="1430"/>
        <end position="1539"/>
    </location>
</feature>
<dbReference type="Pfam" id="PF00687">
    <property type="entry name" value="Ribosomal_L1"/>
    <property type="match status" value="1"/>
</dbReference>
<feature type="region of interest" description="Disordered" evidence="6">
    <location>
        <begin position="582"/>
        <end position="681"/>
    </location>
</feature>
<dbReference type="EMBL" id="BSXW01000128">
    <property type="protein sequence ID" value="GMF12653.1"/>
    <property type="molecule type" value="Genomic_DNA"/>
</dbReference>
<dbReference type="Gene3D" id="3.30.310.10">
    <property type="entry name" value="TATA-Binding Protein"/>
    <property type="match status" value="1"/>
</dbReference>
<dbReference type="GO" id="GO:0016192">
    <property type="term" value="P:vesicle-mediated transport"/>
    <property type="evidence" value="ECO:0007669"/>
    <property type="project" value="InterPro"/>
</dbReference>
<proteinExistence type="predicted"/>
<feature type="repeat" description="ANK" evidence="5">
    <location>
        <begin position="31"/>
        <end position="65"/>
    </location>
</feature>
<dbReference type="Gene3D" id="1.25.10.10">
    <property type="entry name" value="Leucine-rich Repeat Variant"/>
    <property type="match status" value="1"/>
</dbReference>
<dbReference type="InterPro" id="IPR002553">
    <property type="entry name" value="Clathrin/coatomer_adapt-like_N"/>
</dbReference>
<sequence length="1668" mass="180846">MHLCFSGKASSQVVRLLVTEYDADVNAKDNAGWTPLMRLCYSGTIDAGIVKLLVAFGVDVNARDSEGKTMLMHLCLSNKAEGDLIHDIAGDCEADVNVRSNERTSCLMYLCASESADPTAVNALVASYGAEVNIQDGKGRTPLMLAACGGDAKIVRMLLRCNADPNVADNLNRIAYDYATERDHRQIQHLLTTCAIHFDASSSSLGIPKWAIRATEIEFGDIVSTKDVGGNFLGTWLDSDVVIKMYVFVYEPEVSTGSALRFHWLAEVLVPRGQPKVARCASIEANSDGRREHQEGAAQPAGRGAGAARRAGAAGLRGQEGGGAGQGAAGGGRRVRELRADAQAGAGQGVAQAHSHVRTAAAAAAGGGPSWPRVGRLTLPNPLYEEDAEICLFVKDEDKKRIKEALAKDPVAGVTKVMGVKKLRKNFSRFEDKRALVAAYDMFLADDRVLPYLKGPLGTKFFVKKKQPIAVRVSRKNVSASVRLASKRTAFHVSAGVCNNVKVARLDMTPEQIVDNIMVAMNQCANLVPKGWNGVQSISVKTADSVALPVYNALATLAKLPPVGKTANLKKRKLEEFIAEADDDEEEEALKAKKQAKKEAAEEVEAPKAKKAKKAAKKQVKQEETPKEEAPKAKKAKKATKVEEAAKETPKKHSKKEEEPKTATPPAKKKNARGKKKVSKNARGLNNFISELRACTSREEEQKRVDKELGKIRQKFTQTASSSGLGSGGPALQSYDRKKYAWKLIYIYMLGYDVDFGHVQIISLVSGSKYSEKCLGYLGCSILLKASDELMTLVINSIRNDLKSREASSQCLALCCVANLGGADLSETMGPDVAALLTSSASIAHVRKKAALCARRLMPDNPELLPVEDMESRLNDLMGETHLGVVTSAASLLQTALSLHPTAFRSLVEPCIHRLNALVTHKNCPRDYMYYNTPCPWLQVKLLRILQQFHANGALDADSADGRLNNMLNETLSRVLARTPPGKSAKNNAAYAVLIEAVNLVIARGKPGGDTDSPAYKLREQAVALLARFISVTEPNIRYVGLDSMYRMVRLDGDGTGVKQHQETVLFSLKDADPSVRRRALDLLFAMCDSTNAQEIVGELVNYLAVAERTVSTVPTTGPVSGIREEIVLKAAILAEKYARDLRWYVDTVLQLLTIAGSEVPDAVWHRVVQIVTNREELQRYAAEQMFKAMEPRYVDETTTKFGAYVLGEFGYLLCDDATMSGTRQFEVLHQHYADASVPTKGVLLTAFVKMDNLYEELRTTVHGVLAKAATNMNLEIQQRACEYLALRQLCQSSPNGEEVLRAVLEPMPVFPENRESGLIVRLRNQQKAAAAVSEGSVLPEEGGTSPRAQARASEPQPAASQAVDLLSLDEPVAPKTSSAFGMGSGQDAIRGPNPASADLGDIFGGGGSSGGKPIGLDASLTPQIAVWARNLMLNPQGVLVENDTLQIGAKHEYRGSQGRINLFFGNKTTDTLSNFSVQLATGNFFRVQAEEVPPQLAGKQQAKQQIMIEAMAPFTEPPMMTVSFSRNGTSYAYRVALPCQATSFMEPVAVNEEAFLQRWNALEGQDREQQEVVPAASKLDLAQAREWLSTNLKFAMVDGLDSQASGSLSGAATYRTGAVGPNGDKLSVGCLVRLEASDGNAYRIRVRAVHRDVSVATKNCLKMLLQA</sequence>
<dbReference type="InterPro" id="IPR023674">
    <property type="entry name" value="Ribosomal_uL1-like"/>
</dbReference>
<evidence type="ECO:0000256" key="4">
    <source>
        <dbReference type="ARBA" id="ARBA00023136"/>
    </source>
</evidence>
<feature type="compositionally biased region" description="Gly residues" evidence="6">
    <location>
        <begin position="318"/>
        <end position="332"/>
    </location>
</feature>
<evidence type="ECO:0000313" key="8">
    <source>
        <dbReference type="EMBL" id="GMF12653.1"/>
    </source>
</evidence>
<dbReference type="InterPro" id="IPR050840">
    <property type="entry name" value="Adaptor_Complx_Large_Subunit"/>
</dbReference>
<feature type="region of interest" description="Disordered" evidence="6">
    <location>
        <begin position="285"/>
        <end position="334"/>
    </location>
</feature>
<dbReference type="InterPro" id="IPR003164">
    <property type="entry name" value="Clathrin_a-adaptin_app_sub_C"/>
</dbReference>
<evidence type="ECO:0000256" key="6">
    <source>
        <dbReference type="SAM" id="MobiDB-lite"/>
    </source>
</evidence>
<dbReference type="InterPro" id="IPR016024">
    <property type="entry name" value="ARM-type_fold"/>
</dbReference>
<keyword evidence="5" id="KW-0040">ANK repeat</keyword>
<dbReference type="InterPro" id="IPR016095">
    <property type="entry name" value="Ribosomal_uL1_3-a/b-sand"/>
</dbReference>
<dbReference type="GO" id="GO:0006886">
    <property type="term" value="P:intracellular protein transport"/>
    <property type="evidence" value="ECO:0007669"/>
    <property type="project" value="InterPro"/>
</dbReference>
<keyword evidence="9" id="KW-1185">Reference proteome</keyword>
<evidence type="ECO:0000259" key="7">
    <source>
        <dbReference type="SMART" id="SM00809"/>
    </source>
</evidence>
<dbReference type="InterPro" id="IPR028364">
    <property type="entry name" value="Ribosomal_uL1/biogenesis"/>
</dbReference>
<dbReference type="SUPFAM" id="SSF49348">
    <property type="entry name" value="Clathrin adaptor appendage domain"/>
    <property type="match status" value="1"/>
</dbReference>
<feature type="compositionally biased region" description="Basic and acidic residues" evidence="6">
    <location>
        <begin position="620"/>
        <end position="632"/>
    </location>
</feature>
<dbReference type="Pfam" id="PF01602">
    <property type="entry name" value="Adaptin_N"/>
    <property type="match status" value="1"/>
</dbReference>
<dbReference type="Proteomes" id="UP001165083">
    <property type="component" value="Unassembled WGS sequence"/>
</dbReference>
<name>A0A9W6TII8_9STRA</name>
<dbReference type="Pfam" id="PF02883">
    <property type="entry name" value="Alpha_adaptinC2"/>
    <property type="match status" value="1"/>
</dbReference>
<keyword evidence="3" id="KW-0653">Protein transport</keyword>
<dbReference type="Gene3D" id="1.25.40.20">
    <property type="entry name" value="Ankyrin repeat-containing domain"/>
    <property type="match status" value="3"/>
</dbReference>
<protein>
    <submittedName>
        <fullName evidence="8">Unnamed protein product</fullName>
    </submittedName>
</protein>